<proteinExistence type="inferred from homology"/>
<dbReference type="CDD" id="cd06801">
    <property type="entry name" value="PDZ_syntrophin-like"/>
    <property type="match status" value="1"/>
</dbReference>
<protein>
    <recommendedName>
        <fullName evidence="5">PDZ domain-containing protein</fullName>
    </recommendedName>
</protein>
<evidence type="ECO:0000256" key="2">
    <source>
        <dbReference type="ARBA" id="ARBA00010798"/>
    </source>
</evidence>
<dbReference type="SMART" id="SM00228">
    <property type="entry name" value="PDZ"/>
    <property type="match status" value="1"/>
</dbReference>
<evidence type="ECO:0000313" key="6">
    <source>
        <dbReference type="EMBL" id="KAL3892162.1"/>
    </source>
</evidence>
<reference evidence="6 7" key="1">
    <citation type="submission" date="2024-11" db="EMBL/GenBank/DDBJ databases">
        <title>Chromosome-level genome assembly of the freshwater bivalve Anodonta woodiana.</title>
        <authorList>
            <person name="Chen X."/>
        </authorList>
    </citation>
    <scope>NUCLEOTIDE SEQUENCE [LARGE SCALE GENOMIC DNA]</scope>
    <source>
        <strain evidence="6">MN2024</strain>
        <tissue evidence="6">Gills</tissue>
    </source>
</reference>
<dbReference type="PANTHER" id="PTHR10554">
    <property type="entry name" value="SYNTROPHIN"/>
    <property type="match status" value="1"/>
</dbReference>
<evidence type="ECO:0000256" key="4">
    <source>
        <dbReference type="ARBA" id="ARBA00023212"/>
    </source>
</evidence>
<evidence type="ECO:0000256" key="1">
    <source>
        <dbReference type="ARBA" id="ARBA00004245"/>
    </source>
</evidence>
<evidence type="ECO:0000259" key="5">
    <source>
        <dbReference type="PROSITE" id="PS50106"/>
    </source>
</evidence>
<dbReference type="SUPFAM" id="SSF50729">
    <property type="entry name" value="PH domain-like"/>
    <property type="match status" value="2"/>
</dbReference>
<sequence length="469" mass="53374">MAALSEIKQCFATLNDGKSKPQAIQLQLTAEVLILMREELIPVGHEENTNEILNKLRTIVIHKEEFGGLGLSVKGGAEHRLPVLISRIIPDQAAAKTEQLFVGDAILKVNDQSVEHCTHDEVVDILKNAGDVVTLTVRHFKPASIFLNKVLYCFQLSSASSPPGINLPRLEKQWVIYSSIPLLFAYLTRYIPGTDKLRTSAFEVVGMDGASTGVIQMDDSHMFAEWITLITNNISALLNQMIRMMNRLLLPEEQIMYMGWVQERVFPGHHKQAWKFKFVALKGPEVFFFDLPPMQTRDWVKCDTVFRVYECMFKVLQDSELLDDRQHCCTIQTGSKETMYFSLESRSDLLHLEKAWYRTNHTSVMRLKSHTFGCTWRGRLSGLTLDLDVGFSLYDSETKTYQWSYKFSKLKSSSDDGKSKLKLSFQSENAGQVEIREIQCTNLQALLFCMHAFLSAKLASVDPSFLTNF</sequence>
<dbReference type="EMBL" id="JBJQND010000001">
    <property type="protein sequence ID" value="KAL3892162.1"/>
    <property type="molecule type" value="Genomic_DNA"/>
</dbReference>
<evidence type="ECO:0000313" key="7">
    <source>
        <dbReference type="Proteomes" id="UP001634394"/>
    </source>
</evidence>
<gene>
    <name evidence="6" type="ORF">ACJMK2_004396</name>
</gene>
<feature type="domain" description="PDZ" evidence="5">
    <location>
        <begin position="58"/>
        <end position="141"/>
    </location>
</feature>
<name>A0ABD3Y382_SINWO</name>
<dbReference type="AlphaFoldDB" id="A0ABD3Y382"/>
<dbReference type="PANTHER" id="PTHR10554:SF1">
    <property type="entry name" value="FI16515P1"/>
    <property type="match status" value="1"/>
</dbReference>
<keyword evidence="7" id="KW-1185">Reference proteome</keyword>
<dbReference type="InterPro" id="IPR015482">
    <property type="entry name" value="Syntrophin"/>
</dbReference>
<dbReference type="GO" id="GO:0005856">
    <property type="term" value="C:cytoskeleton"/>
    <property type="evidence" value="ECO:0007669"/>
    <property type="project" value="UniProtKB-SubCell"/>
</dbReference>
<organism evidence="6 7">
    <name type="scientific">Sinanodonta woodiana</name>
    <name type="common">Chinese pond mussel</name>
    <name type="synonym">Anodonta woodiana</name>
    <dbReference type="NCBI Taxonomy" id="1069815"/>
    <lineage>
        <taxon>Eukaryota</taxon>
        <taxon>Metazoa</taxon>
        <taxon>Spiralia</taxon>
        <taxon>Lophotrochozoa</taxon>
        <taxon>Mollusca</taxon>
        <taxon>Bivalvia</taxon>
        <taxon>Autobranchia</taxon>
        <taxon>Heteroconchia</taxon>
        <taxon>Palaeoheterodonta</taxon>
        <taxon>Unionida</taxon>
        <taxon>Unionoidea</taxon>
        <taxon>Unionidae</taxon>
        <taxon>Unioninae</taxon>
        <taxon>Sinanodonta</taxon>
    </lineage>
</organism>
<comment type="caution">
    <text evidence="6">The sequence shown here is derived from an EMBL/GenBank/DDBJ whole genome shotgun (WGS) entry which is preliminary data.</text>
</comment>
<dbReference type="Pfam" id="PF23012">
    <property type="entry name" value="Syntrophin_4th"/>
    <property type="match status" value="1"/>
</dbReference>
<dbReference type="Gene3D" id="2.30.42.10">
    <property type="match status" value="1"/>
</dbReference>
<accession>A0ABD3Y382</accession>
<comment type="similarity">
    <text evidence="2">Belongs to the syntrophin family.</text>
</comment>
<dbReference type="SUPFAM" id="SSF50156">
    <property type="entry name" value="PDZ domain-like"/>
    <property type="match status" value="1"/>
</dbReference>
<dbReference type="InterPro" id="IPR036034">
    <property type="entry name" value="PDZ_sf"/>
</dbReference>
<comment type="subcellular location">
    <subcellularLocation>
        <location evidence="1">Cytoplasm</location>
        <location evidence="1">Cytoskeleton</location>
    </subcellularLocation>
</comment>
<dbReference type="PROSITE" id="PS50106">
    <property type="entry name" value="PDZ"/>
    <property type="match status" value="1"/>
</dbReference>
<dbReference type="Proteomes" id="UP001634394">
    <property type="component" value="Unassembled WGS sequence"/>
</dbReference>
<keyword evidence="4" id="KW-0206">Cytoskeleton</keyword>
<keyword evidence="3" id="KW-0963">Cytoplasm</keyword>
<evidence type="ECO:0000256" key="3">
    <source>
        <dbReference type="ARBA" id="ARBA00022490"/>
    </source>
</evidence>
<dbReference type="Pfam" id="PF00595">
    <property type="entry name" value="PDZ"/>
    <property type="match status" value="1"/>
</dbReference>
<dbReference type="InterPro" id="IPR001478">
    <property type="entry name" value="PDZ"/>
</dbReference>
<dbReference type="InterPro" id="IPR055108">
    <property type="entry name" value="Syntrophin_4th"/>
</dbReference>